<dbReference type="Pfam" id="PF14253">
    <property type="entry name" value="AbiH"/>
    <property type="match status" value="1"/>
</dbReference>
<dbReference type="GeneID" id="92929391"/>
<accession>A0A495VPY2</accession>
<sequence>MNRIILIGNGFDLAHGLPTRYKDFIDWYWERWFKTLRKSFKNTESDELCSFTLRDEFFKWNNFIQREISILNPPKGKNVIDCIKNKPNYYIVKQTPFMEKVCRSIDTKGWVDIENEFYNILRSFAQNECPQGYDTPEKLNSELELIKSLLIEYLVEIQNNQLNNNNNIYPEIENIITEPFDAKDISIEGASKFYKESQDIKLNECKPSQIMLLNFNYTKTADINTSSTSNFIINHIHGELTHPQSIIFGYGDELDDDYKDLLKLNDNTFLKNIKSIRYLESDRYRKLLEFIEHTPYQVYIMGHSCGNSDRTLLNTLFEHKNCISIKPFYYQKANGSDNYLEIVQNISRNFTNMKLMRDRVVNKEFCKPLPQKEQKIK</sequence>
<comment type="caution">
    <text evidence="1">The sequence shown here is derived from an EMBL/GenBank/DDBJ whole genome shotgun (WGS) entry which is preliminary data.</text>
</comment>
<reference evidence="1 2" key="1">
    <citation type="submission" date="2018-10" db="EMBL/GenBank/DDBJ databases">
        <title>Genomic Encyclopedia of Archaeal and Bacterial Type Strains, Phase II (KMG-II): from individual species to whole genera.</title>
        <authorList>
            <person name="Goeker M."/>
        </authorList>
    </citation>
    <scope>NUCLEOTIDE SEQUENCE [LARGE SCALE GENOMIC DNA]</scope>
    <source>
        <strain evidence="1 2">NSB1</strain>
    </source>
</reference>
<dbReference type="AlphaFoldDB" id="A0A495VPY2"/>
<dbReference type="OrthoDB" id="5903604at2"/>
<evidence type="ECO:0000313" key="1">
    <source>
        <dbReference type="EMBL" id="RKT51459.1"/>
    </source>
</evidence>
<gene>
    <name evidence="1" type="ORF">BC742_1733</name>
</gene>
<protein>
    <submittedName>
        <fullName evidence="1">Abortive infection AbiH-like protein</fullName>
    </submittedName>
</protein>
<dbReference type="RefSeq" id="WP_022600839.1">
    <property type="nucleotide sequence ID" value="NZ_KI440787.1"/>
</dbReference>
<dbReference type="InterPro" id="IPR025935">
    <property type="entry name" value="AbiH"/>
</dbReference>
<name>A0A495VPY2_9BACT</name>
<organism evidence="1 2">
    <name type="scientific">Coprobacter fastidiosus NSB1 = JCM 33896</name>
    <dbReference type="NCBI Taxonomy" id="1349822"/>
    <lineage>
        <taxon>Bacteria</taxon>
        <taxon>Pseudomonadati</taxon>
        <taxon>Bacteroidota</taxon>
        <taxon>Bacteroidia</taxon>
        <taxon>Bacteroidales</taxon>
        <taxon>Barnesiellaceae</taxon>
        <taxon>Coprobacter</taxon>
    </lineage>
</organism>
<proteinExistence type="predicted"/>
<dbReference type="Proteomes" id="UP000269493">
    <property type="component" value="Unassembled WGS sequence"/>
</dbReference>
<evidence type="ECO:0000313" key="2">
    <source>
        <dbReference type="Proteomes" id="UP000269493"/>
    </source>
</evidence>
<dbReference type="EMBL" id="RBXN01000005">
    <property type="protein sequence ID" value="RKT51459.1"/>
    <property type="molecule type" value="Genomic_DNA"/>
</dbReference>
<keyword evidence="2" id="KW-1185">Reference proteome</keyword>